<organism evidence="1 2">
    <name type="scientific">Panagrolaimus sp. PS1159</name>
    <dbReference type="NCBI Taxonomy" id="55785"/>
    <lineage>
        <taxon>Eukaryota</taxon>
        <taxon>Metazoa</taxon>
        <taxon>Ecdysozoa</taxon>
        <taxon>Nematoda</taxon>
        <taxon>Chromadorea</taxon>
        <taxon>Rhabditida</taxon>
        <taxon>Tylenchina</taxon>
        <taxon>Panagrolaimomorpha</taxon>
        <taxon>Panagrolaimoidea</taxon>
        <taxon>Panagrolaimidae</taxon>
        <taxon>Panagrolaimus</taxon>
    </lineage>
</organism>
<protein>
    <submittedName>
        <fullName evidence="2">RNA-dependent RNA polymerase</fullName>
    </submittedName>
</protein>
<proteinExistence type="predicted"/>
<reference evidence="2" key="1">
    <citation type="submission" date="2022-11" db="UniProtKB">
        <authorList>
            <consortium name="WormBaseParasite"/>
        </authorList>
    </citation>
    <scope>IDENTIFICATION</scope>
</reference>
<evidence type="ECO:0000313" key="2">
    <source>
        <dbReference type="WBParaSite" id="PS1159_v2.g3283.t1"/>
    </source>
</evidence>
<evidence type="ECO:0000313" key="1">
    <source>
        <dbReference type="Proteomes" id="UP000887580"/>
    </source>
</evidence>
<name>A0AC35GAR4_9BILA</name>
<sequence length="310" mass="36275">PCNTYIKRRFYEPNLLEYPEDLEKLLPEDLQKLKNGDEWYPLLYAVQALTSRGGEICDYFFRQPDLCYKKFLRLVVQKYEKDLIDHPDKPITKTVRALELMLDRIDRLLDLPEPIGLFNQFYDDQPDYESACELIQLLLADGYTRIRKVVCTPTRTLLFNPEMIMANRCIRASKSDNFICVLFRDDNDSKLFGTQRTLVYNTIGNFLKESKIFGMRTFSYLGSSDSQMRDHGCFLMAGTHEEVKQFKNTFGDFPTESIQKSMTNFGQFLTQSWSIPLHPVEYWEVMDHVGGVNRNNERYIFTDGVGIMSK</sequence>
<accession>A0AC35GAR4</accession>
<dbReference type="WBParaSite" id="PS1159_v2.g3283.t1">
    <property type="protein sequence ID" value="PS1159_v2.g3283.t1"/>
    <property type="gene ID" value="PS1159_v2.g3283"/>
</dbReference>
<dbReference type="Proteomes" id="UP000887580">
    <property type="component" value="Unplaced"/>
</dbReference>